<feature type="compositionally biased region" description="Gly residues" evidence="1">
    <location>
        <begin position="62"/>
        <end position="73"/>
    </location>
</feature>
<feature type="compositionally biased region" description="Gly residues" evidence="1">
    <location>
        <begin position="44"/>
        <end position="54"/>
    </location>
</feature>
<keyword evidence="2" id="KW-0812">Transmembrane</keyword>
<dbReference type="Proteomes" id="UP000825367">
    <property type="component" value="Chromosome"/>
</dbReference>
<feature type="signal peptide" evidence="3">
    <location>
        <begin position="1"/>
        <end position="33"/>
    </location>
</feature>
<evidence type="ECO:0000256" key="1">
    <source>
        <dbReference type="SAM" id="MobiDB-lite"/>
    </source>
</evidence>
<keyword evidence="2" id="KW-1133">Transmembrane helix</keyword>
<dbReference type="EMBL" id="CP080333">
    <property type="protein sequence ID" value="QYL17655.1"/>
    <property type="molecule type" value="Genomic_DNA"/>
</dbReference>
<feature type="region of interest" description="Disordered" evidence="1">
    <location>
        <begin position="283"/>
        <end position="311"/>
    </location>
</feature>
<reference evidence="4 5" key="1">
    <citation type="submission" date="2021-07" db="EMBL/GenBank/DDBJ databases">
        <title>Whole genome sequencing of non-tuberculosis mycobacteria type-strains.</title>
        <authorList>
            <person name="Igarashi Y."/>
            <person name="Osugi A."/>
            <person name="Mitarai S."/>
        </authorList>
    </citation>
    <scope>NUCLEOTIDE SEQUENCE [LARGE SCALE GENOMIC DNA]</scope>
    <source>
        <strain evidence="4 5">JCM 16370</strain>
    </source>
</reference>
<feature type="transmembrane region" description="Helical" evidence="2">
    <location>
        <begin position="415"/>
        <end position="436"/>
    </location>
</feature>
<organism evidence="4 5">
    <name type="scientific">Mycolicibacterium pallens</name>
    <dbReference type="NCBI Taxonomy" id="370524"/>
    <lineage>
        <taxon>Bacteria</taxon>
        <taxon>Bacillati</taxon>
        <taxon>Actinomycetota</taxon>
        <taxon>Actinomycetes</taxon>
        <taxon>Mycobacteriales</taxon>
        <taxon>Mycobacteriaceae</taxon>
        <taxon>Mycolicibacterium</taxon>
    </lineage>
</organism>
<evidence type="ECO:0000313" key="4">
    <source>
        <dbReference type="EMBL" id="QYL17655.1"/>
    </source>
</evidence>
<gene>
    <name evidence="4" type="ORF">K0O64_03520</name>
</gene>
<dbReference type="RefSeq" id="WP_096309861.1">
    <property type="nucleotide sequence ID" value="NZ_BAAAVX010000016.1"/>
</dbReference>
<protein>
    <submittedName>
        <fullName evidence="4">Uncharacterized protein</fullName>
    </submittedName>
</protein>
<feature type="region of interest" description="Disordered" evidence="1">
    <location>
        <begin position="34"/>
        <end position="193"/>
    </location>
</feature>
<keyword evidence="5" id="KW-1185">Reference proteome</keyword>
<evidence type="ECO:0000313" key="5">
    <source>
        <dbReference type="Proteomes" id="UP000825367"/>
    </source>
</evidence>
<proteinExistence type="predicted"/>
<evidence type="ECO:0000256" key="2">
    <source>
        <dbReference type="SAM" id="Phobius"/>
    </source>
</evidence>
<sequence length="444" mass="45696">MDNDNAAKFRKPAAMMAAVAVSMSALFAGTAVAAADPFGDDDGGGSSFSGGDDGGSVPEAPSGGGVEEPSGGGLHEEPGGVEEPSGGVHDEPGGTHDEPGGTHDEPGGGLHDEPGGAEPAPGGTHDEPGGTESSGGGTNEAPGTQAPSADGGIVEPAEPDVTREDVTTAESSEVTTTTSTEVTSEEVTTYQESVSTTVSTSTLTTGMTLSSPVTLWNSSWISYDRFYRPVFTNPYRTPLSILYDYGGRTQVFTVAPLQRATLNVPNTGTYNFTAMTRPASGPATNLSVGSFSGGGYEPAPGQAPPQKPAPVKTQKNVLVQVKFDRGQSEPFRVKSLTDLGKDPANNNAVKVLLDEEVPAWGQWSKTDKGEAVFVINETQLLPGIQRPGQEPLPGYNVKLTAASESTSWIDKNKTVLISVAVAAGVLALAVVGFMLVSRRRDTGA</sequence>
<feature type="compositionally biased region" description="Basic and acidic residues" evidence="1">
    <location>
        <begin position="88"/>
        <end position="114"/>
    </location>
</feature>
<keyword evidence="3" id="KW-0732">Signal</keyword>
<keyword evidence="2" id="KW-0472">Membrane</keyword>
<accession>A0ABX8VIM1</accession>
<feature type="compositionally biased region" description="Low complexity" evidence="1">
    <location>
        <begin position="168"/>
        <end position="193"/>
    </location>
</feature>
<name>A0ABX8VIM1_9MYCO</name>
<evidence type="ECO:0000256" key="3">
    <source>
        <dbReference type="SAM" id="SignalP"/>
    </source>
</evidence>
<feature type="chain" id="PRO_5046956513" evidence="3">
    <location>
        <begin position="34"/>
        <end position="444"/>
    </location>
</feature>